<accession>A0ACA9YB69</accession>
<organism evidence="1 2">
    <name type="scientific">[Candida] jaroonii</name>
    <dbReference type="NCBI Taxonomy" id="467808"/>
    <lineage>
        <taxon>Eukaryota</taxon>
        <taxon>Fungi</taxon>
        <taxon>Dikarya</taxon>
        <taxon>Ascomycota</taxon>
        <taxon>Saccharomycotina</taxon>
        <taxon>Pichiomycetes</taxon>
        <taxon>Debaryomycetaceae</taxon>
        <taxon>Yamadazyma</taxon>
    </lineage>
</organism>
<keyword evidence="2" id="KW-1185">Reference proteome</keyword>
<dbReference type="Proteomes" id="UP001152531">
    <property type="component" value="Unassembled WGS sequence"/>
</dbReference>
<gene>
    <name evidence="1" type="ORF">CLIB1444_08S00408</name>
</gene>
<dbReference type="EMBL" id="CALSDN010000008">
    <property type="protein sequence ID" value="CAH6722036.1"/>
    <property type="molecule type" value="Genomic_DNA"/>
</dbReference>
<evidence type="ECO:0000313" key="1">
    <source>
        <dbReference type="EMBL" id="CAH6722036.1"/>
    </source>
</evidence>
<name>A0ACA9YB69_9ASCO</name>
<evidence type="ECO:0000313" key="2">
    <source>
        <dbReference type="Proteomes" id="UP001152531"/>
    </source>
</evidence>
<reference evidence="1" key="1">
    <citation type="submission" date="2022-06" db="EMBL/GenBank/DDBJ databases">
        <authorList>
            <person name="Legras J.-L."/>
            <person name="Devillers H."/>
            <person name="Grondin C."/>
        </authorList>
    </citation>
    <scope>NUCLEOTIDE SEQUENCE</scope>
    <source>
        <strain evidence="1">CLIB 1444</strain>
    </source>
</reference>
<protein>
    <submittedName>
        <fullName evidence="1">Uncharacterized protein</fullName>
    </submittedName>
</protein>
<proteinExistence type="predicted"/>
<comment type="caution">
    <text evidence="1">The sequence shown here is derived from an EMBL/GenBank/DDBJ whole genome shotgun (WGS) entry which is preliminary data.</text>
</comment>
<sequence length="697" mass="80285">MTELDFSPNHTLHIMQTEDPNGSEIFNEEESNKYSCNECRRRRVKCSRHIPTCNTCSKYKRHCLYERHMKTPLTRKHLTEVEEELALLKSVLCKVSPDLDIDDLKTRIRNGDDSDEIIDQVVAEKLPKKRRIDEFRSISIPQILDESSPKEDRQIVQLLPPSVNLETTLKVTGVRSKPKTIEVSPQSQDSYNWDERKQGDLGQPSIINGMATTESNSYLGAASSAALLNIVGGGFFLHEKPRDKVETSGVTTSSASREITEAKLEQYINQYFELYHVSYPIVHKHLFLAQFNQIIPTPSNWESLLYIVAAIGSFMSATDPNDNDDLSLFEKSKAKLSIDDLETGNLTLVQTLTLMSNYLQKRDRPNSGYNYLGLAVRMALGLGLHKDIDDTNESLLNQESKRRVWWCLYIFDCGATITYGRPLGIPSAGIDAKLPLNILDTKLTPKVNDLPFEENEPTIYTSLRLQSLFHIFSNSIYERIISDPFPSTEQLLKWDQEYLKRSECLIPEYFREDQIVHHPFKLSHLILHWRYKNLRIIMYRTIVIKQVILNSKNTFSDDYETQAREICLESCNSTINSMFNFWSLNTHPNRMEAWYSLYFLIPAVMMPLICLRNDPNSMNSNIWRANINSSKQIIQKIMNICPPAERILNMIESLGADYLSYQDLNFNSTDESPSSQLLHLHHLLWPGSFDIEQQFSL</sequence>